<feature type="transmembrane region" description="Helical" evidence="2">
    <location>
        <begin position="725"/>
        <end position="751"/>
    </location>
</feature>
<keyword evidence="2" id="KW-0472">Membrane</keyword>
<dbReference type="Pfam" id="PF01553">
    <property type="entry name" value="Acyltransferase"/>
    <property type="match status" value="1"/>
</dbReference>
<dbReference type="InterPro" id="IPR002123">
    <property type="entry name" value="Plipid/glycerol_acylTrfase"/>
</dbReference>
<dbReference type="InterPro" id="IPR029063">
    <property type="entry name" value="SAM-dependent_MTases_sf"/>
</dbReference>
<dbReference type="PANTHER" id="PTHR14663:SF2">
    <property type="entry name" value="METHYLTRANSFERASE NSUN7-RELATED"/>
    <property type="match status" value="1"/>
</dbReference>
<feature type="transmembrane region" description="Helical" evidence="2">
    <location>
        <begin position="841"/>
        <end position="859"/>
    </location>
</feature>
<feature type="transmembrane region" description="Helical" evidence="2">
    <location>
        <begin position="1057"/>
        <end position="1076"/>
    </location>
</feature>
<accession>A0A6I8VLA6</accession>
<evidence type="ECO:0000256" key="1">
    <source>
        <dbReference type="SAM" id="MobiDB-lite"/>
    </source>
</evidence>
<dbReference type="Proteomes" id="UP000001819">
    <property type="component" value="Chromosome X"/>
</dbReference>
<dbReference type="Gene3D" id="3.40.50.150">
    <property type="entry name" value="Vaccinia Virus protein VP39"/>
    <property type="match status" value="1"/>
</dbReference>
<dbReference type="SMART" id="SM00563">
    <property type="entry name" value="PlsC"/>
    <property type="match status" value="1"/>
</dbReference>
<dbReference type="CDD" id="cd07990">
    <property type="entry name" value="LPLAT_LCLAT1-like"/>
    <property type="match status" value="1"/>
</dbReference>
<dbReference type="InterPro" id="IPR032098">
    <property type="entry name" value="Acyltransf_C"/>
</dbReference>
<feature type="domain" description="Phospholipid/glycerol acyltransferase" evidence="3">
    <location>
        <begin position="805"/>
        <end position="927"/>
    </location>
</feature>
<feature type="region of interest" description="Disordered" evidence="1">
    <location>
        <begin position="565"/>
        <end position="602"/>
    </location>
</feature>
<name>A0A6I8VLA6_DROPS</name>
<gene>
    <name evidence="5" type="primary">LOC4812404</name>
</gene>
<organism evidence="4 5">
    <name type="scientific">Drosophila pseudoobscura pseudoobscura</name>
    <name type="common">Fruit fly</name>
    <dbReference type="NCBI Taxonomy" id="46245"/>
    <lineage>
        <taxon>Eukaryota</taxon>
        <taxon>Metazoa</taxon>
        <taxon>Ecdysozoa</taxon>
        <taxon>Arthropoda</taxon>
        <taxon>Hexapoda</taxon>
        <taxon>Insecta</taxon>
        <taxon>Pterygota</taxon>
        <taxon>Neoptera</taxon>
        <taxon>Endopterygota</taxon>
        <taxon>Diptera</taxon>
        <taxon>Brachycera</taxon>
        <taxon>Muscomorpha</taxon>
        <taxon>Ephydroidea</taxon>
        <taxon>Drosophilidae</taxon>
        <taxon>Drosophila</taxon>
        <taxon>Sophophora</taxon>
    </lineage>
</organism>
<feature type="compositionally biased region" description="Basic and acidic residues" evidence="1">
    <location>
        <begin position="570"/>
        <end position="587"/>
    </location>
</feature>
<dbReference type="InParanoid" id="A0A6I8VLA6"/>
<evidence type="ECO:0000313" key="5">
    <source>
        <dbReference type="RefSeq" id="XP_015043693.2"/>
    </source>
</evidence>
<protein>
    <submittedName>
        <fullName evidence="5">Uncharacterized protein isoform X1</fullName>
    </submittedName>
</protein>
<keyword evidence="4" id="KW-1185">Reference proteome</keyword>
<feature type="transmembrane region" description="Helical" evidence="2">
    <location>
        <begin position="1032"/>
        <end position="1051"/>
    </location>
</feature>
<evidence type="ECO:0000313" key="4">
    <source>
        <dbReference type="Proteomes" id="UP000001819"/>
    </source>
</evidence>
<keyword evidence="2" id="KW-1133">Transmembrane helix</keyword>
<proteinExistence type="predicted"/>
<dbReference type="SUPFAM" id="SSF69593">
    <property type="entry name" value="Glycerol-3-phosphate (1)-acyltransferase"/>
    <property type="match status" value="1"/>
</dbReference>
<feature type="transmembrane region" description="Helical" evidence="2">
    <location>
        <begin position="763"/>
        <end position="783"/>
    </location>
</feature>
<dbReference type="Pfam" id="PF16076">
    <property type="entry name" value="Acyltransf_C"/>
    <property type="match status" value="1"/>
</dbReference>
<dbReference type="AlphaFoldDB" id="A0A6I8VLA6"/>
<evidence type="ECO:0000256" key="2">
    <source>
        <dbReference type="SAM" id="Phobius"/>
    </source>
</evidence>
<sequence length="1102" mass="126538">MSNQLFFLSLADIFSVYPAIFKEQSKKLKKMKQIYLPSDEEWQDKMYYMLLEIQRQVNESPEESTLSLQDIHKKEKPLFDPLRITKILTPGVSPNGRRSRVLKHCHATTVKVRLKTGARWTLPTIGNAAKLLRKPPILVNFRNEHEMRLAYSLIYDVFRYKVVLSNALNDVCFFEQHSQYLEDEQRIWLMLFELHDRQFKGRNSEEQELQASLYKEAEVTDLAGVLWQHRIRLAASFSRMRIKVGALRLSQLLPIHLQNEKVAIAAANPVVTGWINPFLVRTKVEADRILTEMGFTVHGPDDEQPLLEQHCKWDNICPLVISCIPKDRSEFTKSDLMTKHYFIMQDKNFTFGPAIMSKMMDYFELDGDILQTHIGSPRSTAYLAALFYSINRVNNFYVYGAGTNLKDYRRYMESIGVNNIRLFGDAFTSFPMESNRFRTVVGIFATPPNSFSAISDPIDLICSRGGDLSMLEVLTESEVSDEGRTRVALILEEQLLTLTMSMSRPQVQFVLYQTHSIVSTENEDMVEHVIELINKLALEKHRNAYKEVKRLEALAELEAANIPAAAMSKDSPRKKDKLSAEDKRKSQPELPAPSSAPPLPRVDSIDLIVTPDIDEFVQDTVPDICIHQDNCIRQQTTGSFLSLVRRKNLTHLNEKYLIRRAEQRGLFGNPKSDKDKSKPKAVKLQEVAEPPQQDMGYDQRGSASHSSAQQVFNMVSWEKLKQLRLIHLCIALTFFTSGVCINLIQLLMHLVIKPFNKRLFRKLMYYACYSLYSQLVFVADWYAGSKMSVYMDEDDYKKYAGKEHVLLIMNHKYEIDWLNGWMICDKLNVLGNCKAYAKKPIRYVPIIGWGWWLAEFVFLNRNFDQDKTIITEQLKVVFSYPDPTWLLLNAEGTRFTPAKHEASVKFAQERGMPVLKHHLIPRTKGFTASLAPIRGLCPVIYDINLAYRPTDTTPSTMLSLLNGKSVEPHMLMRRIPLEQVPEDEKEAAKWLQDLFVEKDRIIDSFLETGSFFKTSGVKEVPVYVKKPRLSSLLNFFAWAIFSMSLIFSYLINSLLAANWTAFITSLSILGLFYWLMGQAIKKTQISKASNYGSAATAKASTK</sequence>
<reference evidence="5" key="1">
    <citation type="submission" date="2025-08" db="UniProtKB">
        <authorList>
            <consortium name="RefSeq"/>
        </authorList>
    </citation>
    <scope>IDENTIFICATION</scope>
    <source>
        <strain evidence="5">MV-25-SWS-2005</strain>
        <tissue evidence="5">Whole body</tissue>
    </source>
</reference>
<dbReference type="RefSeq" id="XP_015043693.2">
    <property type="nucleotide sequence ID" value="XM_015188207.2"/>
</dbReference>
<evidence type="ECO:0000259" key="3">
    <source>
        <dbReference type="SMART" id="SM00563"/>
    </source>
</evidence>
<dbReference type="GO" id="GO:0016746">
    <property type="term" value="F:acyltransferase activity"/>
    <property type="evidence" value="ECO:0007669"/>
    <property type="project" value="InterPro"/>
</dbReference>
<dbReference type="ExpressionAtlas" id="A0A6I8VLA6">
    <property type="expression patterns" value="baseline"/>
</dbReference>
<keyword evidence="2" id="KW-0812">Transmembrane</keyword>
<feature type="compositionally biased region" description="Pro residues" evidence="1">
    <location>
        <begin position="590"/>
        <end position="600"/>
    </location>
</feature>
<dbReference type="PANTHER" id="PTHR14663">
    <property type="entry name" value="METHYLTRANSFERASE NSUN7-RELATED"/>
    <property type="match status" value="1"/>
</dbReference>
<dbReference type="InterPro" id="IPR042620">
    <property type="entry name" value="NSUN7"/>
</dbReference>